<proteinExistence type="predicted"/>
<evidence type="ECO:0000313" key="3">
    <source>
        <dbReference type="Proteomes" id="UP001526246"/>
    </source>
</evidence>
<reference evidence="2 3" key="1">
    <citation type="submission" date="2022-10" db="EMBL/GenBank/DDBJ databases">
        <title>Sphingomonas sp.</title>
        <authorList>
            <person name="Jin C."/>
        </authorList>
    </citation>
    <scope>NUCLEOTIDE SEQUENCE [LARGE SCALE GENOMIC DNA]</scope>
    <source>
        <strain evidence="2 3">BN140010</strain>
    </source>
</reference>
<dbReference type="Proteomes" id="UP001526246">
    <property type="component" value="Unassembled WGS sequence"/>
</dbReference>
<feature type="transmembrane region" description="Helical" evidence="1">
    <location>
        <begin position="53"/>
        <end position="75"/>
    </location>
</feature>
<dbReference type="RefSeq" id="WP_264879994.1">
    <property type="nucleotide sequence ID" value="NZ_JAPDOB010000001.1"/>
</dbReference>
<feature type="transmembrane region" description="Helical" evidence="1">
    <location>
        <begin position="141"/>
        <end position="159"/>
    </location>
</feature>
<organism evidence="2 3">
    <name type="scientific">Sphingomonas arvum</name>
    <dbReference type="NCBI Taxonomy" id="2992113"/>
    <lineage>
        <taxon>Bacteria</taxon>
        <taxon>Pseudomonadati</taxon>
        <taxon>Pseudomonadota</taxon>
        <taxon>Alphaproteobacteria</taxon>
        <taxon>Sphingomonadales</taxon>
        <taxon>Sphingomonadaceae</taxon>
        <taxon>Sphingomonas</taxon>
    </lineage>
</organism>
<keyword evidence="1" id="KW-1133">Transmembrane helix</keyword>
<feature type="transmembrane region" description="Helical" evidence="1">
    <location>
        <begin position="190"/>
        <end position="214"/>
    </location>
</feature>
<keyword evidence="1" id="KW-0472">Membrane</keyword>
<feature type="transmembrane region" description="Helical" evidence="1">
    <location>
        <begin position="166"/>
        <end position="184"/>
    </location>
</feature>
<evidence type="ECO:0008006" key="4">
    <source>
        <dbReference type="Google" id="ProtNLM"/>
    </source>
</evidence>
<comment type="caution">
    <text evidence="2">The sequence shown here is derived from an EMBL/GenBank/DDBJ whole genome shotgun (WGS) entry which is preliminary data.</text>
</comment>
<evidence type="ECO:0000256" key="1">
    <source>
        <dbReference type="SAM" id="Phobius"/>
    </source>
</evidence>
<sequence>MLQQAIRAALPDRPGRKDAAHPARLAGAIAFSCALAFLIPYDVLFDRLTAGSALARAVAMLLLWCTGLALVRANGLQLGLTGLRRPVLTIGAWAVGVAIWCIVLDAVVFRSIMAAPYEQFEQLPLSVRLLYVCSRAVNENVIYRLFLGSLLGWLLRRVVRRPRWDLLLLMTGMAAAQAINVAANMAYVDWSALTCLWLLLRFVCPGVAWAWLYVRHGFAANEAAAVGVHLVLQPLVTIAF</sequence>
<dbReference type="EMBL" id="JAPDOB010000001">
    <property type="protein sequence ID" value="MCW3796233.1"/>
    <property type="molecule type" value="Genomic_DNA"/>
</dbReference>
<feature type="transmembrane region" description="Helical" evidence="1">
    <location>
        <begin position="87"/>
        <end position="109"/>
    </location>
</feature>
<evidence type="ECO:0000313" key="2">
    <source>
        <dbReference type="EMBL" id="MCW3796233.1"/>
    </source>
</evidence>
<name>A0ABT3JAY5_9SPHN</name>
<feature type="transmembrane region" description="Helical" evidence="1">
    <location>
        <begin position="21"/>
        <end position="41"/>
    </location>
</feature>
<keyword evidence="1" id="KW-0812">Transmembrane</keyword>
<accession>A0ABT3JAY5</accession>
<protein>
    <recommendedName>
        <fullName evidence="4">CPBP family intramembrane metalloprotease</fullName>
    </recommendedName>
</protein>
<gene>
    <name evidence="2" type="ORF">OMW55_00210</name>
</gene>
<keyword evidence="3" id="KW-1185">Reference proteome</keyword>